<dbReference type="RefSeq" id="WP_202011146.1">
    <property type="nucleotide sequence ID" value="NZ_JAERRB010000005.1"/>
</dbReference>
<sequence>MKKLILGILATGTLLSACRENEQTAVSDFTGNETVYALQAGSTYNISGTATFKEKKDGTAFIEMALTGTEGTAQFPVHLHLGNIASPDAAVAAQLNPVTGTNGTSQTTLLQLADESKITYKQLLDLNACIKVHLAASGPDRDIILAAGNIGKSTGDVSSGRLGVSTCKSE</sequence>
<comment type="similarity">
    <text evidence="1">Belongs to the Cu-Zn superoxide dismutase family.</text>
</comment>
<comment type="caution">
    <text evidence="2">The sequence shown here is derived from an EMBL/GenBank/DDBJ whole genome shotgun (WGS) entry which is preliminary data.</text>
</comment>
<gene>
    <name evidence="2" type="ORF">JI741_15660</name>
</gene>
<proteinExistence type="inferred from homology"/>
<evidence type="ECO:0000313" key="2">
    <source>
        <dbReference type="EMBL" id="MBL0742662.1"/>
    </source>
</evidence>
<keyword evidence="3" id="KW-1185">Reference proteome</keyword>
<organism evidence="2 3">
    <name type="scientific">Chryseolinea lacunae</name>
    <dbReference type="NCBI Taxonomy" id="2801331"/>
    <lineage>
        <taxon>Bacteria</taxon>
        <taxon>Pseudomonadati</taxon>
        <taxon>Bacteroidota</taxon>
        <taxon>Cytophagia</taxon>
        <taxon>Cytophagales</taxon>
        <taxon>Fulvivirgaceae</taxon>
        <taxon>Chryseolinea</taxon>
    </lineage>
</organism>
<dbReference type="PROSITE" id="PS51257">
    <property type="entry name" value="PROKAR_LIPOPROTEIN"/>
    <property type="match status" value="1"/>
</dbReference>
<protein>
    <recommendedName>
        <fullName evidence="4">CHRD domain-containing protein</fullName>
    </recommendedName>
</protein>
<dbReference type="InterPro" id="IPR036423">
    <property type="entry name" value="SOD-like_Cu/Zn_dom_sf"/>
</dbReference>
<evidence type="ECO:0000256" key="1">
    <source>
        <dbReference type="ARBA" id="ARBA00010457"/>
    </source>
</evidence>
<evidence type="ECO:0008006" key="4">
    <source>
        <dbReference type="Google" id="ProtNLM"/>
    </source>
</evidence>
<dbReference type="Proteomes" id="UP000613030">
    <property type="component" value="Unassembled WGS sequence"/>
</dbReference>
<dbReference type="EMBL" id="JAERRB010000005">
    <property type="protein sequence ID" value="MBL0742662.1"/>
    <property type="molecule type" value="Genomic_DNA"/>
</dbReference>
<name>A0ABS1KTU8_9BACT</name>
<accession>A0ABS1KTU8</accession>
<reference evidence="2 3" key="1">
    <citation type="submission" date="2021-01" db="EMBL/GenBank/DDBJ databases">
        <title>Chryseolinea sp. Jin1 Genome sequencing and assembly.</title>
        <authorList>
            <person name="Kim I."/>
        </authorList>
    </citation>
    <scope>NUCLEOTIDE SEQUENCE [LARGE SCALE GENOMIC DNA]</scope>
    <source>
        <strain evidence="2 3">Jin1</strain>
    </source>
</reference>
<evidence type="ECO:0000313" key="3">
    <source>
        <dbReference type="Proteomes" id="UP000613030"/>
    </source>
</evidence>
<dbReference type="SUPFAM" id="SSF49329">
    <property type="entry name" value="Cu,Zn superoxide dismutase-like"/>
    <property type="match status" value="1"/>
</dbReference>